<reference evidence="2 3" key="1">
    <citation type="journal article" date="2015" name="Appl. Environ. Microbiol.">
        <title>Effects of actin-like proteins encoded by two Bacillus pumilus phages on unstable lysogeny, revealed by genomic analysis.</title>
        <authorList>
            <person name="Yuan Y."/>
            <person name="Peng Q."/>
            <person name="Wu D."/>
            <person name="Kou Z."/>
            <person name="Wu Y."/>
            <person name="Liu P."/>
            <person name="Gao M."/>
        </authorList>
    </citation>
    <scope>NUCLEOTIDE SEQUENCE [LARGE SCALE GENOMIC DNA]</scope>
</reference>
<dbReference type="Proteomes" id="UP000030232">
    <property type="component" value="Segment"/>
</dbReference>
<dbReference type="EMBL" id="KJ010547">
    <property type="protein sequence ID" value="AHJ87481.1"/>
    <property type="molecule type" value="Genomic_DNA"/>
</dbReference>
<sequence length="53" mass="5609">MPDIIGTVCLLIIFTCAMVVGAFVVYVNLGIVGVITAAVLLAMTALLHYKDKI</sequence>
<protein>
    <submittedName>
        <fullName evidence="2">Uncharacterized protein</fullName>
    </submittedName>
</protein>
<feature type="transmembrane region" description="Helical" evidence="1">
    <location>
        <begin position="31"/>
        <end position="49"/>
    </location>
</feature>
<accession>A0A0A0PKT6</accession>
<dbReference type="RefSeq" id="YP_009226958.1">
    <property type="nucleotide sequence ID" value="NC_029121.1"/>
</dbReference>
<keyword evidence="1" id="KW-0812">Transmembrane</keyword>
<dbReference type="GeneID" id="26797865"/>
<gene>
    <name evidence="2" type="ORF">Bp8pC_050</name>
</gene>
<evidence type="ECO:0000256" key="1">
    <source>
        <dbReference type="SAM" id="Phobius"/>
    </source>
</evidence>
<dbReference type="KEGG" id="vg:26797865"/>
<name>A0A0A0PKT6_9CAUD</name>
<keyword evidence="1" id="KW-0472">Membrane</keyword>
<keyword evidence="1" id="KW-1133">Transmembrane helix</keyword>
<proteinExistence type="predicted"/>
<evidence type="ECO:0000313" key="3">
    <source>
        <dbReference type="Proteomes" id="UP000030232"/>
    </source>
</evidence>
<feature type="transmembrane region" description="Helical" evidence="1">
    <location>
        <begin position="7"/>
        <end position="25"/>
    </location>
</feature>
<evidence type="ECO:0000313" key="2">
    <source>
        <dbReference type="EMBL" id="AHJ87481.1"/>
    </source>
</evidence>
<organism evidence="2 3">
    <name type="scientific">Bacillus phage Bp8p-C</name>
    <dbReference type="NCBI Taxonomy" id="1445810"/>
    <lineage>
        <taxon>Viruses</taxon>
        <taxon>Duplodnaviria</taxon>
        <taxon>Heunggongvirae</taxon>
        <taxon>Uroviricota</taxon>
        <taxon>Caudoviricetes</taxon>
        <taxon>Herelleviridae</taxon>
        <taxon>Bastillevirinae</taxon>
        <taxon>Agatevirus</taxon>
        <taxon>Agatevirus Bp8pC</taxon>
    </lineage>
</organism>
<keyword evidence="3" id="KW-1185">Reference proteome</keyword>